<evidence type="ECO:0000313" key="2">
    <source>
        <dbReference type="Proteomes" id="UP000655208"/>
    </source>
</evidence>
<gene>
    <name evidence="1" type="ORF">GCM10011594_39150</name>
</gene>
<dbReference type="Gene3D" id="3.30.530.20">
    <property type="match status" value="1"/>
</dbReference>
<reference evidence="1" key="2">
    <citation type="submission" date="2020-09" db="EMBL/GenBank/DDBJ databases">
        <authorList>
            <person name="Sun Q."/>
            <person name="Zhou Y."/>
        </authorList>
    </citation>
    <scope>NUCLEOTIDE SEQUENCE</scope>
    <source>
        <strain evidence="1">CGMCC 4.7308</strain>
    </source>
</reference>
<evidence type="ECO:0008006" key="3">
    <source>
        <dbReference type="Google" id="ProtNLM"/>
    </source>
</evidence>
<dbReference type="Pfam" id="PF10698">
    <property type="entry name" value="DUF2505"/>
    <property type="match status" value="1"/>
</dbReference>
<dbReference type="EMBL" id="BMNA01000014">
    <property type="protein sequence ID" value="GGM15314.1"/>
    <property type="molecule type" value="Genomic_DNA"/>
</dbReference>
<dbReference type="Proteomes" id="UP000655208">
    <property type="component" value="Unassembled WGS sequence"/>
</dbReference>
<evidence type="ECO:0000313" key="1">
    <source>
        <dbReference type="EMBL" id="GGM15314.1"/>
    </source>
</evidence>
<comment type="caution">
    <text evidence="1">The sequence shown here is derived from an EMBL/GenBank/DDBJ whole genome shotgun (WGS) entry which is preliminary data.</text>
</comment>
<dbReference type="InterPro" id="IPR019639">
    <property type="entry name" value="DUF2505"/>
</dbReference>
<proteinExistence type="predicted"/>
<dbReference type="InterPro" id="IPR023393">
    <property type="entry name" value="START-like_dom_sf"/>
</dbReference>
<reference evidence="1" key="1">
    <citation type="journal article" date="2014" name="Int. J. Syst. Evol. Microbiol.">
        <title>Complete genome sequence of Corynebacterium casei LMG S-19264T (=DSM 44701T), isolated from a smear-ripened cheese.</title>
        <authorList>
            <consortium name="US DOE Joint Genome Institute (JGI-PGF)"/>
            <person name="Walter F."/>
            <person name="Albersmeier A."/>
            <person name="Kalinowski J."/>
            <person name="Ruckert C."/>
        </authorList>
    </citation>
    <scope>NUCLEOTIDE SEQUENCE</scope>
    <source>
        <strain evidence="1">CGMCC 4.7308</strain>
    </source>
</reference>
<dbReference type="AlphaFoldDB" id="A0A917T9G3"/>
<accession>A0A917T9G3</accession>
<dbReference type="RefSeq" id="WP_188944553.1">
    <property type="nucleotide sequence ID" value="NZ_BMNA01000014.1"/>
</dbReference>
<sequence>MPTPMSSTFEFPAPPDRVFALMTDRAFLEGRLTQTGGQDPEVVSVDTADGVTTLVTREAIPASVLPSMVSAMINGDPVTERTERWRAEGDGYAADFGVVVKGAPASMKGTMTIAPAPGGSTLTVAGTATVPVPLFGGKIESIVVERVQTLLEREAQYTARSLQA</sequence>
<name>A0A917T9G3_9ACTN</name>
<protein>
    <recommendedName>
        <fullName evidence="3">DUF2505 domain-containing protein</fullName>
    </recommendedName>
</protein>
<keyword evidence="2" id="KW-1185">Reference proteome</keyword>
<organism evidence="1 2">
    <name type="scientific">Nakamurella endophytica</name>
    <dbReference type="NCBI Taxonomy" id="1748367"/>
    <lineage>
        <taxon>Bacteria</taxon>
        <taxon>Bacillati</taxon>
        <taxon>Actinomycetota</taxon>
        <taxon>Actinomycetes</taxon>
        <taxon>Nakamurellales</taxon>
        <taxon>Nakamurellaceae</taxon>
        <taxon>Nakamurella</taxon>
    </lineage>
</organism>
<dbReference type="SUPFAM" id="SSF55961">
    <property type="entry name" value="Bet v1-like"/>
    <property type="match status" value="1"/>
</dbReference>